<comment type="caution">
    <text evidence="4">The sequence shown here is derived from an EMBL/GenBank/DDBJ whole genome shotgun (WGS) entry which is preliminary data.</text>
</comment>
<dbReference type="InterPro" id="IPR013783">
    <property type="entry name" value="Ig-like_fold"/>
</dbReference>
<feature type="domain" description="BRCT" evidence="2">
    <location>
        <begin position="163"/>
        <end position="251"/>
    </location>
</feature>
<protein>
    <recommendedName>
        <fullName evidence="6">Chitin biosynthesis protein</fullName>
    </recommendedName>
</protein>
<dbReference type="CDD" id="cd00063">
    <property type="entry name" value="FN3"/>
    <property type="match status" value="1"/>
</dbReference>
<dbReference type="PROSITE" id="PS50853">
    <property type="entry name" value="FN3"/>
    <property type="match status" value="1"/>
</dbReference>
<evidence type="ECO:0000313" key="4">
    <source>
        <dbReference type="EMBL" id="KAF7507227.1"/>
    </source>
</evidence>
<dbReference type="Gene3D" id="3.40.50.10190">
    <property type="entry name" value="BRCT domain"/>
    <property type="match status" value="1"/>
</dbReference>
<name>A0A8H7AG21_9EURO</name>
<evidence type="ECO:0000259" key="3">
    <source>
        <dbReference type="PROSITE" id="PS50853"/>
    </source>
</evidence>
<dbReference type="Proteomes" id="UP000606974">
    <property type="component" value="Unassembled WGS sequence"/>
</dbReference>
<dbReference type="GO" id="GO:0000747">
    <property type="term" value="P:conjugation with cellular fusion"/>
    <property type="evidence" value="ECO:0007669"/>
    <property type="project" value="TreeGrafter"/>
</dbReference>
<dbReference type="OrthoDB" id="245697at2759"/>
<dbReference type="Pfam" id="PF16892">
    <property type="entry name" value="CHS5_N"/>
    <property type="match status" value="1"/>
</dbReference>
<dbReference type="InterPro" id="IPR031673">
    <property type="entry name" value="Chs5_N"/>
</dbReference>
<feature type="domain" description="Fibronectin type-III" evidence="3">
    <location>
        <begin position="75"/>
        <end position="169"/>
    </location>
</feature>
<reference evidence="4" key="1">
    <citation type="submission" date="2020-02" db="EMBL/GenBank/DDBJ databases">
        <authorList>
            <person name="Palmer J.M."/>
        </authorList>
    </citation>
    <scope>NUCLEOTIDE SEQUENCE</scope>
    <source>
        <strain evidence="4">EPUS1.4</strain>
        <tissue evidence="4">Thallus</tissue>
    </source>
</reference>
<dbReference type="InterPro" id="IPR031669">
    <property type="entry name" value="Fn3_2"/>
</dbReference>
<dbReference type="InterPro" id="IPR036116">
    <property type="entry name" value="FN3_sf"/>
</dbReference>
<dbReference type="SUPFAM" id="SSF52113">
    <property type="entry name" value="BRCT domain"/>
    <property type="match status" value="1"/>
</dbReference>
<dbReference type="FunFam" id="2.60.40.10:FF:000453">
    <property type="entry name" value="Chitin biosynthesis protein CHS5"/>
    <property type="match status" value="1"/>
</dbReference>
<proteinExistence type="predicted"/>
<gene>
    <name evidence="4" type="ORF">GJ744_010785</name>
</gene>
<feature type="region of interest" description="Disordered" evidence="1">
    <location>
        <begin position="280"/>
        <end position="433"/>
    </location>
</feature>
<evidence type="ECO:0000313" key="5">
    <source>
        <dbReference type="Proteomes" id="UP000606974"/>
    </source>
</evidence>
<dbReference type="SUPFAM" id="SSF49265">
    <property type="entry name" value="Fibronectin type III"/>
    <property type="match status" value="1"/>
</dbReference>
<dbReference type="PANTHER" id="PTHR47351">
    <property type="entry name" value="CHITIN BIOSYNTHESIS PROTEIN CHS5"/>
    <property type="match status" value="1"/>
</dbReference>
<dbReference type="SMART" id="SM00060">
    <property type="entry name" value="FN3"/>
    <property type="match status" value="1"/>
</dbReference>
<dbReference type="EMBL" id="JAACFV010000072">
    <property type="protein sequence ID" value="KAF7507227.1"/>
    <property type="molecule type" value="Genomic_DNA"/>
</dbReference>
<dbReference type="PROSITE" id="PS50172">
    <property type="entry name" value="BRCT"/>
    <property type="match status" value="1"/>
</dbReference>
<feature type="compositionally biased region" description="Basic and acidic residues" evidence="1">
    <location>
        <begin position="380"/>
        <end position="392"/>
    </location>
</feature>
<organism evidence="4 5">
    <name type="scientific">Endocarpon pusillum</name>
    <dbReference type="NCBI Taxonomy" id="364733"/>
    <lineage>
        <taxon>Eukaryota</taxon>
        <taxon>Fungi</taxon>
        <taxon>Dikarya</taxon>
        <taxon>Ascomycota</taxon>
        <taxon>Pezizomycotina</taxon>
        <taxon>Eurotiomycetes</taxon>
        <taxon>Chaetothyriomycetidae</taxon>
        <taxon>Verrucariales</taxon>
        <taxon>Verrucariaceae</taxon>
        <taxon>Endocarpon</taxon>
    </lineage>
</organism>
<dbReference type="CDD" id="cd13945">
    <property type="entry name" value="Chs5_N"/>
    <property type="match status" value="1"/>
</dbReference>
<dbReference type="GO" id="GO:0006893">
    <property type="term" value="P:Golgi to plasma membrane transport"/>
    <property type="evidence" value="ECO:0007669"/>
    <property type="project" value="TreeGrafter"/>
</dbReference>
<dbReference type="SMART" id="SM00292">
    <property type="entry name" value="BRCT"/>
    <property type="match status" value="1"/>
</dbReference>
<dbReference type="InterPro" id="IPR052827">
    <property type="entry name" value="CHS_Export/Cell_Fusion_Reg"/>
</dbReference>
<dbReference type="InterPro" id="IPR001357">
    <property type="entry name" value="BRCT_dom"/>
</dbReference>
<sequence>MLIQLTVGKVDAGVAVLLTEDKRLIEFPSILLPSSITSGSIVDITVSQNYDAEQKSQAAFADLQSRILNTYGLHSPSPPTLRLRGATQTSLVLEWDPIQLATSNLKSLSLYRNGSKAGSIPRPKEMLSTKISGLAVDTEYSFHLVLRTTGGTYSSPVLTCRTHKMTDLSGITVTPGFLPEQLRASLETAVERIGGRIADTVRIDTTHFVCTEGRGKDWERAVEMNIPVVRPEWVEGCEREGRIVGVRGYYLDANPKQRYVGQNPSLSGITAASSNVAVSAKDSQAYLPQRRAPHPSDPRSPDRENHTSGEGDGPGPEVPPSPPPKNEKSRNSAWAEEEATPVSPAADSAGEGEEREEVSDEESNDMSPVQDTSSPRNQARRSEASMKAKMENAEGGEDEDAGQSDMDEEKITAHPTASYWMRAETVESKRDRPRAMILALDDYMAVDRNRHSLCSDHTTTDSQSYSLSTSLNLQFFKSQSNPE</sequence>
<dbReference type="CDD" id="cd17742">
    <property type="entry name" value="BRCT_CHS5_like"/>
    <property type="match status" value="1"/>
</dbReference>
<keyword evidence="5" id="KW-1185">Reference proteome</keyword>
<feature type="compositionally biased region" description="Acidic residues" evidence="1">
    <location>
        <begin position="350"/>
        <end position="364"/>
    </location>
</feature>
<dbReference type="Pfam" id="PF12738">
    <property type="entry name" value="PTCB-BRCT"/>
    <property type="match status" value="1"/>
</dbReference>
<evidence type="ECO:0000259" key="2">
    <source>
        <dbReference type="PROSITE" id="PS50172"/>
    </source>
</evidence>
<evidence type="ECO:0000256" key="1">
    <source>
        <dbReference type="SAM" id="MobiDB-lite"/>
    </source>
</evidence>
<dbReference type="GO" id="GO:0034044">
    <property type="term" value="C:exomer complex"/>
    <property type="evidence" value="ECO:0007669"/>
    <property type="project" value="TreeGrafter"/>
</dbReference>
<feature type="compositionally biased region" description="Basic and acidic residues" evidence="1">
    <location>
        <begin position="424"/>
        <end position="433"/>
    </location>
</feature>
<dbReference type="PANTHER" id="PTHR47351:SF1">
    <property type="entry name" value="CHITIN BIOSYNTHESIS PROTEIN CHS5"/>
    <property type="match status" value="1"/>
</dbReference>
<feature type="compositionally biased region" description="Acidic residues" evidence="1">
    <location>
        <begin position="394"/>
        <end position="408"/>
    </location>
</feature>
<dbReference type="Gene3D" id="2.60.40.10">
    <property type="entry name" value="Immunoglobulins"/>
    <property type="match status" value="1"/>
</dbReference>
<dbReference type="Gene3D" id="6.20.120.50">
    <property type="match status" value="1"/>
</dbReference>
<dbReference type="Pfam" id="PF16893">
    <property type="entry name" value="fn3_2"/>
    <property type="match status" value="1"/>
</dbReference>
<accession>A0A8H7AG21</accession>
<dbReference type="GO" id="GO:0046983">
    <property type="term" value="F:protein dimerization activity"/>
    <property type="evidence" value="ECO:0007669"/>
    <property type="project" value="InterPro"/>
</dbReference>
<feature type="compositionally biased region" description="Basic and acidic residues" evidence="1">
    <location>
        <begin position="294"/>
        <end position="309"/>
    </location>
</feature>
<dbReference type="InterPro" id="IPR003961">
    <property type="entry name" value="FN3_dom"/>
</dbReference>
<dbReference type="InterPro" id="IPR036420">
    <property type="entry name" value="BRCT_dom_sf"/>
</dbReference>
<dbReference type="GO" id="GO:0005802">
    <property type="term" value="C:trans-Golgi network"/>
    <property type="evidence" value="ECO:0007669"/>
    <property type="project" value="TreeGrafter"/>
</dbReference>
<dbReference type="AlphaFoldDB" id="A0A8H7AG21"/>
<feature type="compositionally biased region" description="Polar residues" evidence="1">
    <location>
        <begin position="365"/>
        <end position="377"/>
    </location>
</feature>
<evidence type="ECO:0008006" key="6">
    <source>
        <dbReference type="Google" id="ProtNLM"/>
    </source>
</evidence>